<dbReference type="Proteomes" id="UP000298030">
    <property type="component" value="Unassembled WGS sequence"/>
</dbReference>
<proteinExistence type="predicted"/>
<organism evidence="2 3">
    <name type="scientific">Coprinellus micaceus</name>
    <name type="common">Glistening ink-cap mushroom</name>
    <name type="synonym">Coprinus micaceus</name>
    <dbReference type="NCBI Taxonomy" id="71717"/>
    <lineage>
        <taxon>Eukaryota</taxon>
        <taxon>Fungi</taxon>
        <taxon>Dikarya</taxon>
        <taxon>Basidiomycota</taxon>
        <taxon>Agaricomycotina</taxon>
        <taxon>Agaricomycetes</taxon>
        <taxon>Agaricomycetidae</taxon>
        <taxon>Agaricales</taxon>
        <taxon>Agaricineae</taxon>
        <taxon>Psathyrellaceae</taxon>
        <taxon>Coprinellus</taxon>
    </lineage>
</organism>
<accession>A0A4Y7TZS4</accession>
<dbReference type="AlphaFoldDB" id="A0A4Y7TZS4"/>
<comment type="caution">
    <text evidence="2">The sequence shown here is derived from an EMBL/GenBank/DDBJ whole genome shotgun (WGS) entry which is preliminary data.</text>
</comment>
<evidence type="ECO:0000313" key="2">
    <source>
        <dbReference type="EMBL" id="TEB39318.1"/>
    </source>
</evidence>
<keyword evidence="3" id="KW-1185">Reference proteome</keyword>
<evidence type="ECO:0000256" key="1">
    <source>
        <dbReference type="SAM" id="MobiDB-lite"/>
    </source>
</evidence>
<feature type="region of interest" description="Disordered" evidence="1">
    <location>
        <begin position="45"/>
        <end position="70"/>
    </location>
</feature>
<dbReference type="EMBL" id="QPFP01000002">
    <property type="protein sequence ID" value="TEB39318.1"/>
    <property type="molecule type" value="Genomic_DNA"/>
</dbReference>
<evidence type="ECO:0000313" key="3">
    <source>
        <dbReference type="Proteomes" id="UP000298030"/>
    </source>
</evidence>
<protein>
    <submittedName>
        <fullName evidence="2">Uncharacterized protein</fullName>
    </submittedName>
</protein>
<gene>
    <name evidence="2" type="ORF">FA13DRAFT_468403</name>
</gene>
<name>A0A4Y7TZS4_COPMI</name>
<sequence length="113" mass="12903">MSCHPRMATGYKAERHMLALPLFIIGGQRTACVEIRRNEIVARRRSTRSRRGRSWMMPPNQNVESSPRTRDTGACELRHLAWAIQCSMVDDSVGTTRKVSMQVKESIYIPVSQ</sequence>
<reference evidence="2 3" key="1">
    <citation type="journal article" date="2019" name="Nat. Ecol. Evol.">
        <title>Megaphylogeny resolves global patterns of mushroom evolution.</title>
        <authorList>
            <person name="Varga T."/>
            <person name="Krizsan K."/>
            <person name="Foldi C."/>
            <person name="Dima B."/>
            <person name="Sanchez-Garcia M."/>
            <person name="Sanchez-Ramirez S."/>
            <person name="Szollosi G.J."/>
            <person name="Szarkandi J.G."/>
            <person name="Papp V."/>
            <person name="Albert L."/>
            <person name="Andreopoulos W."/>
            <person name="Angelini C."/>
            <person name="Antonin V."/>
            <person name="Barry K.W."/>
            <person name="Bougher N.L."/>
            <person name="Buchanan P."/>
            <person name="Buyck B."/>
            <person name="Bense V."/>
            <person name="Catcheside P."/>
            <person name="Chovatia M."/>
            <person name="Cooper J."/>
            <person name="Damon W."/>
            <person name="Desjardin D."/>
            <person name="Finy P."/>
            <person name="Geml J."/>
            <person name="Haridas S."/>
            <person name="Hughes K."/>
            <person name="Justo A."/>
            <person name="Karasinski D."/>
            <person name="Kautmanova I."/>
            <person name="Kiss B."/>
            <person name="Kocsube S."/>
            <person name="Kotiranta H."/>
            <person name="LaButti K.M."/>
            <person name="Lechner B.E."/>
            <person name="Liimatainen K."/>
            <person name="Lipzen A."/>
            <person name="Lukacs Z."/>
            <person name="Mihaltcheva S."/>
            <person name="Morgado L.N."/>
            <person name="Niskanen T."/>
            <person name="Noordeloos M.E."/>
            <person name="Ohm R.A."/>
            <person name="Ortiz-Santana B."/>
            <person name="Ovrebo C."/>
            <person name="Racz N."/>
            <person name="Riley R."/>
            <person name="Savchenko A."/>
            <person name="Shiryaev A."/>
            <person name="Soop K."/>
            <person name="Spirin V."/>
            <person name="Szebenyi C."/>
            <person name="Tomsovsky M."/>
            <person name="Tulloss R.E."/>
            <person name="Uehling J."/>
            <person name="Grigoriev I.V."/>
            <person name="Vagvolgyi C."/>
            <person name="Papp T."/>
            <person name="Martin F.M."/>
            <person name="Miettinen O."/>
            <person name="Hibbett D.S."/>
            <person name="Nagy L.G."/>
        </authorList>
    </citation>
    <scope>NUCLEOTIDE SEQUENCE [LARGE SCALE GENOMIC DNA]</scope>
    <source>
        <strain evidence="2 3">FP101781</strain>
    </source>
</reference>